<evidence type="ECO:0000256" key="6">
    <source>
        <dbReference type="SAM" id="SignalP"/>
    </source>
</evidence>
<comment type="catalytic activity">
    <reaction evidence="4">
        <text>an N-acyl-L-alpha-aminoacyl-tRNA + H2O = an N-acyl-L-amino acid + a tRNA + H(+)</text>
        <dbReference type="Rhea" id="RHEA:54448"/>
        <dbReference type="Rhea" id="RHEA-COMP:10123"/>
        <dbReference type="Rhea" id="RHEA-COMP:13883"/>
        <dbReference type="ChEBI" id="CHEBI:15377"/>
        <dbReference type="ChEBI" id="CHEBI:15378"/>
        <dbReference type="ChEBI" id="CHEBI:59874"/>
        <dbReference type="ChEBI" id="CHEBI:78442"/>
        <dbReference type="ChEBI" id="CHEBI:138191"/>
        <dbReference type="EC" id="3.1.1.29"/>
    </reaction>
</comment>
<feature type="compositionally biased region" description="Acidic residues" evidence="5">
    <location>
        <begin position="67"/>
        <end position="77"/>
    </location>
</feature>
<sequence>MQLSDISSWATTAVAGIVLGFLMGRTCSCQSKTASCDNCVKTRKRENKIEENKDTNENSTTEKIGKEEEEEEEEEEYDEFEMLPAKALNESSPLYELARSEGQAKMVLVVRTDLGMTKGKVAAQCAHAALACYRMATRVDPKLLQFWERTGQAKIALQAHSEEELELLQAQALSLGLCAYIIHDAGRTQIASGSATVLGIGPGPISVVNQVTGKLRLF</sequence>
<dbReference type="Proteomes" id="UP000001744">
    <property type="component" value="Unassembled WGS sequence"/>
</dbReference>
<reference evidence="7 9" key="1">
    <citation type="journal article" date="2011" name="Science">
        <title>Comparative functional genomics of the fission yeasts.</title>
        <authorList>
            <person name="Rhind N."/>
            <person name="Chen Z."/>
            <person name="Yassour M."/>
            <person name="Thompson D.A."/>
            <person name="Haas B.J."/>
            <person name="Habib N."/>
            <person name="Wapinski I."/>
            <person name="Roy S."/>
            <person name="Lin M.F."/>
            <person name="Heiman D.I."/>
            <person name="Young S.K."/>
            <person name="Furuya K."/>
            <person name="Guo Y."/>
            <person name="Pidoux A."/>
            <person name="Chen H.M."/>
            <person name="Robbertse B."/>
            <person name="Goldberg J.M."/>
            <person name="Aoki K."/>
            <person name="Bayne E.H."/>
            <person name="Berlin A.M."/>
            <person name="Desjardins C.A."/>
            <person name="Dobbs E."/>
            <person name="Dukaj L."/>
            <person name="Fan L."/>
            <person name="FitzGerald M.G."/>
            <person name="French C."/>
            <person name="Gujja S."/>
            <person name="Hansen K."/>
            <person name="Keifenheim D."/>
            <person name="Levin J.Z."/>
            <person name="Mosher R.A."/>
            <person name="Mueller C.A."/>
            <person name="Pfiffner J."/>
            <person name="Priest M."/>
            <person name="Russ C."/>
            <person name="Smialowska A."/>
            <person name="Swoboda P."/>
            <person name="Sykes S.M."/>
            <person name="Vaughn M."/>
            <person name="Vengrova S."/>
            <person name="Yoder R."/>
            <person name="Zeng Q."/>
            <person name="Allshire R."/>
            <person name="Baulcombe D."/>
            <person name="Birren B.W."/>
            <person name="Brown W."/>
            <person name="Ekwall K."/>
            <person name="Kellis M."/>
            <person name="Leatherwood J."/>
            <person name="Levin H."/>
            <person name="Margalit H."/>
            <person name="Martienssen R."/>
            <person name="Nieduszynski C.A."/>
            <person name="Spatafora J.W."/>
            <person name="Friedman N."/>
            <person name="Dalgaard J.Z."/>
            <person name="Baumann P."/>
            <person name="Niki H."/>
            <person name="Regev A."/>
            <person name="Nusbaum C."/>
        </authorList>
    </citation>
    <scope>NUCLEOTIDE SEQUENCE [LARGE SCALE GENOMIC DNA]</scope>
    <source>
        <strain evidence="9">yFS275 / FY16936</strain>
    </source>
</reference>
<evidence type="ECO:0000313" key="8">
    <source>
        <dbReference type="JaponicusDB" id="SJAG_05008"/>
    </source>
</evidence>
<organism evidence="7 9">
    <name type="scientific">Schizosaccharomyces japonicus (strain yFS275 / FY16936)</name>
    <name type="common">Fission yeast</name>
    <dbReference type="NCBI Taxonomy" id="402676"/>
    <lineage>
        <taxon>Eukaryota</taxon>
        <taxon>Fungi</taxon>
        <taxon>Dikarya</taxon>
        <taxon>Ascomycota</taxon>
        <taxon>Taphrinomycotina</taxon>
        <taxon>Schizosaccharomycetes</taxon>
        <taxon>Schizosaccharomycetales</taxon>
        <taxon>Schizosaccharomycetaceae</taxon>
        <taxon>Schizosaccharomyces</taxon>
    </lineage>
</organism>
<name>B6K8D0_SCHJY</name>
<dbReference type="CDD" id="cd02430">
    <property type="entry name" value="PTH2"/>
    <property type="match status" value="1"/>
</dbReference>
<evidence type="ECO:0000256" key="2">
    <source>
        <dbReference type="ARBA" id="ARBA00022801"/>
    </source>
</evidence>
<evidence type="ECO:0000256" key="4">
    <source>
        <dbReference type="ARBA" id="ARBA00048707"/>
    </source>
</evidence>
<dbReference type="PANTHER" id="PTHR12649">
    <property type="entry name" value="PEPTIDYL-TRNA HYDROLASE 2"/>
    <property type="match status" value="1"/>
</dbReference>
<feature type="region of interest" description="Disordered" evidence="5">
    <location>
        <begin position="50"/>
        <end position="77"/>
    </location>
</feature>
<dbReference type="EC" id="3.1.1.29" evidence="1"/>
<feature type="signal peptide" evidence="6">
    <location>
        <begin position="1"/>
        <end position="28"/>
    </location>
</feature>
<evidence type="ECO:0000256" key="1">
    <source>
        <dbReference type="ARBA" id="ARBA00013260"/>
    </source>
</evidence>
<evidence type="ECO:0000313" key="7">
    <source>
        <dbReference type="EMBL" id="EEB09784.1"/>
    </source>
</evidence>
<dbReference type="eggNOG" id="KOG3282">
    <property type="taxonomic scope" value="Eukaryota"/>
</dbReference>
<dbReference type="NCBIfam" id="NF003314">
    <property type="entry name" value="PRK04322.1"/>
    <property type="match status" value="1"/>
</dbReference>
<gene>
    <name evidence="8" type="primary">pth2</name>
    <name evidence="7" type="ORF">SJAG_05008</name>
</gene>
<dbReference type="STRING" id="402676.B6K8D0"/>
<protein>
    <recommendedName>
        <fullName evidence="1">peptidyl-tRNA hydrolase</fullName>
        <ecNumber evidence="1">3.1.1.29</ecNumber>
    </recommendedName>
</protein>
<evidence type="ECO:0000313" key="9">
    <source>
        <dbReference type="Proteomes" id="UP000001744"/>
    </source>
</evidence>
<keyword evidence="2 7" id="KW-0378">Hydrolase</keyword>
<dbReference type="NCBIfam" id="TIGR00283">
    <property type="entry name" value="arch_pth2"/>
    <property type="match status" value="1"/>
</dbReference>
<dbReference type="HOGENOM" id="CLU_073661_0_0_1"/>
<dbReference type="JaponicusDB" id="SJAG_05008">
    <property type="gene designation" value="pth2"/>
</dbReference>
<dbReference type="SUPFAM" id="SSF102462">
    <property type="entry name" value="Peptidyl-tRNA hydrolase II"/>
    <property type="match status" value="1"/>
</dbReference>
<dbReference type="VEuPathDB" id="FungiDB:SJAG_05008"/>
<dbReference type="Pfam" id="PF01981">
    <property type="entry name" value="PTH2"/>
    <property type="match status" value="1"/>
</dbReference>
<dbReference type="FunFam" id="3.40.1490.10:FF:000001">
    <property type="entry name" value="Peptidyl-tRNA hydrolase 2"/>
    <property type="match status" value="1"/>
</dbReference>
<dbReference type="EMBL" id="KE651167">
    <property type="protein sequence ID" value="EEB09784.1"/>
    <property type="molecule type" value="Genomic_DNA"/>
</dbReference>
<keyword evidence="9" id="KW-1185">Reference proteome</keyword>
<dbReference type="OMA" id="NDIPGEC"/>
<evidence type="ECO:0000256" key="3">
    <source>
        <dbReference type="ARBA" id="ARBA00038050"/>
    </source>
</evidence>
<evidence type="ECO:0000256" key="5">
    <source>
        <dbReference type="SAM" id="MobiDB-lite"/>
    </source>
</evidence>
<dbReference type="GeneID" id="7047489"/>
<dbReference type="GO" id="GO:0004045">
    <property type="term" value="F:peptidyl-tRNA hydrolase activity"/>
    <property type="evidence" value="ECO:0000318"/>
    <property type="project" value="GO_Central"/>
</dbReference>
<dbReference type="AlphaFoldDB" id="B6K8D0"/>
<dbReference type="GO" id="GO:0005829">
    <property type="term" value="C:cytosol"/>
    <property type="evidence" value="ECO:0000318"/>
    <property type="project" value="GO_Central"/>
</dbReference>
<keyword evidence="6" id="KW-0732">Signal</keyword>
<dbReference type="InterPro" id="IPR023476">
    <property type="entry name" value="Pep_tRNA_hydro_II_dom_sf"/>
</dbReference>
<proteinExistence type="inferred from homology"/>
<comment type="similarity">
    <text evidence="3">Belongs to the PTH2 family.</text>
</comment>
<dbReference type="Gene3D" id="3.40.1490.10">
    <property type="entry name" value="Bit1"/>
    <property type="match status" value="1"/>
</dbReference>
<feature type="chain" id="PRO_5002847594" description="peptidyl-tRNA hydrolase" evidence="6">
    <location>
        <begin position="29"/>
        <end position="218"/>
    </location>
</feature>
<dbReference type="RefSeq" id="XP_002176077.1">
    <property type="nucleotide sequence ID" value="XM_002176041.2"/>
</dbReference>
<dbReference type="InterPro" id="IPR002833">
    <property type="entry name" value="PTH2"/>
</dbReference>
<accession>B6K8D0</accession>
<dbReference type="PANTHER" id="PTHR12649:SF11">
    <property type="entry name" value="PEPTIDYL-TRNA HYDROLASE 2, MITOCHONDRIAL"/>
    <property type="match status" value="1"/>
</dbReference>
<dbReference type="OrthoDB" id="1733656at2759"/>